<dbReference type="GO" id="GO:0005886">
    <property type="term" value="C:plasma membrane"/>
    <property type="evidence" value="ECO:0007669"/>
    <property type="project" value="TreeGrafter"/>
</dbReference>
<accession>A0A494WQQ7</accession>
<feature type="signal peptide" evidence="8">
    <location>
        <begin position="1"/>
        <end position="24"/>
    </location>
</feature>
<feature type="transmembrane region" description="Helical" evidence="7">
    <location>
        <begin position="187"/>
        <end position="210"/>
    </location>
</feature>
<evidence type="ECO:0000256" key="2">
    <source>
        <dbReference type="ARBA" id="ARBA00022485"/>
    </source>
</evidence>
<keyword evidence="7" id="KW-0812">Transmembrane</keyword>
<dbReference type="PROSITE" id="PS51379">
    <property type="entry name" value="4FE4S_FER_2"/>
    <property type="match status" value="2"/>
</dbReference>
<dbReference type="Pfam" id="PF13237">
    <property type="entry name" value="Fer4_10"/>
    <property type="match status" value="1"/>
</dbReference>
<dbReference type="Gene3D" id="3.30.70.20">
    <property type="match status" value="1"/>
</dbReference>
<sequence>MSGMHRNRVSKRILSCRRIIQAMAAVFLNGYAAGFAQKRIFTGKTKAVCVPVLNCYSCPGAMGSCPIGALQAVVGGVHGRFPFYVLGTLMLFGILLGRTVCGFLCPFGLIQDLLHKVPHPRVNIPKRLDQCLRWLKYIILVVMVLLLPAFAGGITGVTPPYFCEYICPAGTLEGGIPLVLLNDSLRAIAGALFQWKVSLLILILAGAVLIPRFFCRYLCPLGAFYAVFQRFSFVQMKLDREKCVGCGKCEKICPMQVDVTKNINSPECIRCGECAKICSASAISIGIGSVEKNVEESL</sequence>
<keyword evidence="3" id="KW-0479">Metal-binding</keyword>
<keyword evidence="7" id="KW-1133">Transmembrane helix</keyword>
<keyword evidence="6" id="KW-0411">Iron-sulfur</keyword>
<protein>
    <submittedName>
        <fullName evidence="10">Electron transport protein YccM</fullName>
    </submittedName>
</protein>
<keyword evidence="2" id="KW-0004">4Fe-4S</keyword>
<dbReference type="GO" id="GO:0046872">
    <property type="term" value="F:metal ion binding"/>
    <property type="evidence" value="ECO:0007669"/>
    <property type="project" value="UniProtKB-KW"/>
</dbReference>
<feature type="domain" description="4Fe-4S ferredoxin-type" evidence="9">
    <location>
        <begin position="264"/>
        <end position="288"/>
    </location>
</feature>
<feature type="transmembrane region" description="Helical" evidence="7">
    <location>
        <begin position="83"/>
        <end position="110"/>
    </location>
</feature>
<dbReference type="PANTHER" id="PTHR30176:SF3">
    <property type="entry name" value="FERREDOXIN-TYPE PROTEIN NAPH"/>
    <property type="match status" value="1"/>
</dbReference>
<name>A0A494WQQ7_CLOS5</name>
<dbReference type="AlphaFoldDB" id="A0A494WQQ7"/>
<organism evidence="10 11">
    <name type="scientific">Clostridium scindens (strain ATCC 35704 / DSM 5676 / VPI 13733 / 19)</name>
    <dbReference type="NCBI Taxonomy" id="411468"/>
    <lineage>
        <taxon>Bacteria</taxon>
        <taxon>Bacillati</taxon>
        <taxon>Bacillota</taxon>
        <taxon>Clostridia</taxon>
        <taxon>Lachnospirales</taxon>
        <taxon>Lachnospiraceae</taxon>
    </lineage>
</organism>
<feature type="domain" description="4Fe-4S ferredoxin-type" evidence="9">
    <location>
        <begin position="234"/>
        <end position="263"/>
    </location>
</feature>
<dbReference type="SUPFAM" id="SSF54862">
    <property type="entry name" value="4Fe-4S ferredoxins"/>
    <property type="match status" value="1"/>
</dbReference>
<evidence type="ECO:0000256" key="8">
    <source>
        <dbReference type="SAM" id="SignalP"/>
    </source>
</evidence>
<dbReference type="InterPro" id="IPR017896">
    <property type="entry name" value="4Fe4S_Fe-S-bd"/>
</dbReference>
<dbReference type="InterPro" id="IPR051684">
    <property type="entry name" value="Electron_Trans/Redox"/>
</dbReference>
<reference evidence="10 11" key="1">
    <citation type="journal article" date="2019" name="Appl. Environ. Microbiol.">
        <title>Clostridium scindens ATCC 35704: integration of nutritional requirements, the complete genome sequence, and global transcriptional responses to bile acids.</title>
        <authorList>
            <person name="Devendran S."/>
            <person name="Shrestha R."/>
            <person name="Alves J.M.P."/>
            <person name="Wolf P.G."/>
            <person name="Ly L."/>
            <person name="Hernandez A.G."/>
            <person name="Mendez-Garcia C."/>
            <person name="Inboden A."/>
            <person name="Wiley J."/>
            <person name="Paul O."/>
            <person name="Allen A."/>
            <person name="Springer E."/>
            <person name="Wright C.L."/>
            <person name="Fields C.J."/>
            <person name="Daniel S.L."/>
            <person name="Ridlon J.M."/>
        </authorList>
    </citation>
    <scope>NUCLEOTIDE SEQUENCE [LARGE SCALE GENOMIC DNA]</scope>
    <source>
        <strain evidence="10 11">ATCC 35704</strain>
    </source>
</reference>
<evidence type="ECO:0000256" key="4">
    <source>
        <dbReference type="ARBA" id="ARBA00022982"/>
    </source>
</evidence>
<keyword evidence="5" id="KW-0408">Iron</keyword>
<dbReference type="KEGG" id="csci:HDCHBGLK_01865"/>
<dbReference type="PROSITE" id="PS00198">
    <property type="entry name" value="4FE4S_FER_1"/>
    <property type="match status" value="1"/>
</dbReference>
<dbReference type="Proteomes" id="UP000289664">
    <property type="component" value="Chromosome"/>
</dbReference>
<dbReference type="InterPro" id="IPR017900">
    <property type="entry name" value="4Fe4S_Fe_S_CS"/>
</dbReference>
<dbReference type="Pfam" id="PF12801">
    <property type="entry name" value="Fer4_5"/>
    <property type="match status" value="4"/>
</dbReference>
<evidence type="ECO:0000256" key="3">
    <source>
        <dbReference type="ARBA" id="ARBA00022723"/>
    </source>
</evidence>
<evidence type="ECO:0000313" key="11">
    <source>
        <dbReference type="Proteomes" id="UP000289664"/>
    </source>
</evidence>
<evidence type="ECO:0000256" key="6">
    <source>
        <dbReference type="ARBA" id="ARBA00023014"/>
    </source>
</evidence>
<keyword evidence="11" id="KW-1185">Reference proteome</keyword>
<evidence type="ECO:0000256" key="7">
    <source>
        <dbReference type="SAM" id="Phobius"/>
    </source>
</evidence>
<proteinExistence type="predicted"/>
<keyword evidence="1" id="KW-0813">Transport</keyword>
<gene>
    <name evidence="10" type="primary">yccM_3</name>
    <name evidence="10" type="ORF">HDCHBGLK_01865</name>
</gene>
<dbReference type="PANTHER" id="PTHR30176">
    <property type="entry name" value="FERREDOXIN-TYPE PROTEIN NAPH"/>
    <property type="match status" value="1"/>
</dbReference>
<keyword evidence="4" id="KW-0249">Electron transport</keyword>
<evidence type="ECO:0000259" key="9">
    <source>
        <dbReference type="PROSITE" id="PS51379"/>
    </source>
</evidence>
<dbReference type="RefSeq" id="WP_050755124.1">
    <property type="nucleotide sequence ID" value="NZ_CP036170.1"/>
</dbReference>
<keyword evidence="8" id="KW-0732">Signal</keyword>
<dbReference type="GeneID" id="62696072"/>
<feature type="chain" id="PRO_5019760756" evidence="8">
    <location>
        <begin position="25"/>
        <end position="298"/>
    </location>
</feature>
<evidence type="ECO:0000313" key="10">
    <source>
        <dbReference type="EMBL" id="QBF74463.1"/>
    </source>
</evidence>
<dbReference type="EMBL" id="CP036170">
    <property type="protein sequence ID" value="QBF74463.1"/>
    <property type="molecule type" value="Genomic_DNA"/>
</dbReference>
<evidence type="ECO:0000256" key="1">
    <source>
        <dbReference type="ARBA" id="ARBA00022448"/>
    </source>
</evidence>
<dbReference type="OrthoDB" id="9806398at2"/>
<keyword evidence="7" id="KW-0472">Membrane</keyword>
<evidence type="ECO:0000256" key="5">
    <source>
        <dbReference type="ARBA" id="ARBA00023004"/>
    </source>
</evidence>
<dbReference type="GO" id="GO:0051539">
    <property type="term" value="F:4 iron, 4 sulfur cluster binding"/>
    <property type="evidence" value="ECO:0007669"/>
    <property type="project" value="UniProtKB-KW"/>
</dbReference>
<feature type="transmembrane region" description="Helical" evidence="7">
    <location>
        <begin position="131"/>
        <end position="151"/>
    </location>
</feature>